<dbReference type="InterPro" id="IPR038578">
    <property type="entry name" value="GT29-like_sf"/>
</dbReference>
<organism evidence="16">
    <name type="scientific">Lepeophtheirus salmonis</name>
    <name type="common">Salmon louse</name>
    <name type="synonym">Caligus salmonis</name>
    <dbReference type="NCBI Taxonomy" id="72036"/>
    <lineage>
        <taxon>Eukaryota</taxon>
        <taxon>Metazoa</taxon>
        <taxon>Ecdysozoa</taxon>
        <taxon>Arthropoda</taxon>
        <taxon>Crustacea</taxon>
        <taxon>Multicrustacea</taxon>
        <taxon>Hexanauplia</taxon>
        <taxon>Copepoda</taxon>
        <taxon>Siphonostomatoida</taxon>
        <taxon>Caligidae</taxon>
        <taxon>Lepeophtheirus</taxon>
    </lineage>
</organism>
<dbReference type="Pfam" id="PF00777">
    <property type="entry name" value="Glyco_transf_29"/>
    <property type="match status" value="1"/>
</dbReference>
<evidence type="ECO:0000256" key="9">
    <source>
        <dbReference type="ARBA" id="ARBA00023136"/>
    </source>
</evidence>
<keyword evidence="10" id="KW-1015">Disulfide bond</keyword>
<evidence type="ECO:0000256" key="4">
    <source>
        <dbReference type="ARBA" id="ARBA00022679"/>
    </source>
</evidence>
<evidence type="ECO:0000256" key="12">
    <source>
        <dbReference type="ARBA" id="ARBA00034249"/>
    </source>
</evidence>
<sequence>FDQFSYEMYMRKKSFVKFVFTCVLTLITISLIFQIFPIKAPSNKTAINEMVSKFLIKLDQKEKILLHEHIKVTQKLFSKNGSLELINPSAKGLICDAKREITLKYILKKDRLFQESEKNKAFPDSPLFENKVFEDCALVSNSGDLIGLKNGPFIDFHDMVMRFNYAPTKKYEADVGEKTSVRYSNSQPLRSALLPESLYEASPLVFWDISEYDTPLITWRNKSFFDQFIERRRNKASQILHIQDPQSLWSIFDWLQSEVKGIRYKTPPTTGFLGFILALHHCRRIRLFGFIPRLQPTNICHYFSNKVSDKCIVWHPVSAEKLILLELNEGSLQETYQHGFITVHGFPEVKC</sequence>
<accession>A0A0K2V377</accession>
<feature type="non-terminal residue" evidence="16">
    <location>
        <position position="1"/>
    </location>
</feature>
<comment type="subcellular location">
    <subcellularLocation>
        <location evidence="1">Golgi apparatus</location>
        <location evidence="1">Golgi stack membrane</location>
        <topology evidence="1">Single-pass type II membrane protein</topology>
    </subcellularLocation>
</comment>
<dbReference type="GO" id="GO:0032580">
    <property type="term" value="C:Golgi cisterna membrane"/>
    <property type="evidence" value="ECO:0007669"/>
    <property type="project" value="UniProtKB-SubCell"/>
</dbReference>
<keyword evidence="3 16" id="KW-0328">Glycosyltransferase</keyword>
<dbReference type="Gene3D" id="3.90.1480.20">
    <property type="entry name" value="Glycosyl transferase family 29"/>
    <property type="match status" value="1"/>
</dbReference>
<feature type="disulfide bond" evidence="14">
    <location>
        <begin position="136"/>
        <end position="282"/>
    </location>
</feature>
<evidence type="ECO:0000256" key="11">
    <source>
        <dbReference type="ARBA" id="ARBA00023180"/>
    </source>
</evidence>
<dbReference type="InterPro" id="IPR001675">
    <property type="entry name" value="Glyco_trans_29"/>
</dbReference>
<proteinExistence type="inferred from homology"/>
<dbReference type="EMBL" id="HACA01027632">
    <property type="protein sequence ID" value="CDW44993.1"/>
    <property type="molecule type" value="Transcribed_RNA"/>
</dbReference>
<evidence type="ECO:0000256" key="6">
    <source>
        <dbReference type="ARBA" id="ARBA00022968"/>
    </source>
</evidence>
<name>A0A0K2V377_LEPSM</name>
<dbReference type="EC" id="2.4.3.1" evidence="13"/>
<dbReference type="OrthoDB" id="10264956at2759"/>
<evidence type="ECO:0000256" key="8">
    <source>
        <dbReference type="ARBA" id="ARBA00023034"/>
    </source>
</evidence>
<comment type="similarity">
    <text evidence="2">Belongs to the glycosyltransferase 29 family.</text>
</comment>
<dbReference type="AlphaFoldDB" id="A0A0K2V377"/>
<dbReference type="GO" id="GO:0097503">
    <property type="term" value="P:sialylation"/>
    <property type="evidence" value="ECO:0007669"/>
    <property type="project" value="TreeGrafter"/>
</dbReference>
<keyword evidence="11" id="KW-0325">Glycoprotein</keyword>
<dbReference type="PANTHER" id="PTHR46059">
    <property type="entry name" value="BETA-GALACTOSIDE ALPHA-2,6-SIALYLTRANSFERASE"/>
    <property type="match status" value="1"/>
</dbReference>
<evidence type="ECO:0000256" key="1">
    <source>
        <dbReference type="ARBA" id="ARBA00004447"/>
    </source>
</evidence>
<evidence type="ECO:0000256" key="3">
    <source>
        <dbReference type="ARBA" id="ARBA00022676"/>
    </source>
</evidence>
<evidence type="ECO:0000256" key="15">
    <source>
        <dbReference type="SAM" id="Phobius"/>
    </source>
</evidence>
<evidence type="ECO:0000256" key="7">
    <source>
        <dbReference type="ARBA" id="ARBA00022989"/>
    </source>
</evidence>
<evidence type="ECO:0000256" key="14">
    <source>
        <dbReference type="PIRSR" id="PIRSR005557-2"/>
    </source>
</evidence>
<keyword evidence="8" id="KW-0333">Golgi apparatus</keyword>
<evidence type="ECO:0000256" key="2">
    <source>
        <dbReference type="ARBA" id="ARBA00006003"/>
    </source>
</evidence>
<reference evidence="16" key="1">
    <citation type="submission" date="2014-05" db="EMBL/GenBank/DDBJ databases">
        <authorList>
            <person name="Chronopoulou M."/>
        </authorList>
    </citation>
    <scope>NUCLEOTIDE SEQUENCE</scope>
    <source>
        <tissue evidence="16">Whole organism</tissue>
    </source>
</reference>
<keyword evidence="4 16" id="KW-0808">Transferase</keyword>
<evidence type="ECO:0000256" key="13">
    <source>
        <dbReference type="ARBA" id="ARBA00034329"/>
    </source>
</evidence>
<keyword evidence="9 15" id="KW-0472">Membrane</keyword>
<dbReference type="PANTHER" id="PTHR46059:SF1">
    <property type="entry name" value="BETA-GALACTOSIDE ALPHA-2,6-SIALYLTRANSFERASE"/>
    <property type="match status" value="1"/>
</dbReference>
<keyword evidence="5 15" id="KW-0812">Transmembrane</keyword>
<keyword evidence="7 15" id="KW-1133">Transmembrane helix</keyword>
<feature type="transmembrane region" description="Helical" evidence="15">
    <location>
        <begin position="15"/>
        <end position="36"/>
    </location>
</feature>
<evidence type="ECO:0000256" key="10">
    <source>
        <dbReference type="ARBA" id="ARBA00023157"/>
    </source>
</evidence>
<protein>
    <recommendedName>
        <fullName evidence="13">beta-galactoside alpha-(2,6)-sialyltransferase</fullName>
        <ecNumber evidence="13">2.4.3.1</ecNumber>
    </recommendedName>
</protein>
<comment type="catalytic activity">
    <reaction evidence="12">
        <text>a beta-D-galactoside + CMP-N-acetyl-beta-neuraminate = an N-acetyl-alpha-neuraminyl-(2-&gt;6)-beta-D-galactosyl derivative + CMP + H(+)</text>
        <dbReference type="Rhea" id="RHEA:52104"/>
        <dbReference type="ChEBI" id="CHEBI:15378"/>
        <dbReference type="ChEBI" id="CHEBI:28034"/>
        <dbReference type="ChEBI" id="CHEBI:57812"/>
        <dbReference type="ChEBI" id="CHEBI:60377"/>
        <dbReference type="ChEBI" id="CHEBI:136398"/>
        <dbReference type="EC" id="2.4.3.1"/>
    </reaction>
</comment>
<evidence type="ECO:0000313" key="16">
    <source>
        <dbReference type="EMBL" id="CDW44993.1"/>
    </source>
</evidence>
<evidence type="ECO:0000256" key="5">
    <source>
        <dbReference type="ARBA" id="ARBA00022692"/>
    </source>
</evidence>
<dbReference type="GO" id="GO:0003835">
    <property type="term" value="F:beta-galactoside alpha-2,6-sialyltransferase activity"/>
    <property type="evidence" value="ECO:0007669"/>
    <property type="project" value="UniProtKB-EC"/>
</dbReference>
<keyword evidence="6" id="KW-0735">Signal-anchor</keyword>